<sequence length="131" mass="15509">MSLRWTEEQYLDYLNKKKPKKKNKYNNKKITIDGITFDSKKEAEYYSMLKILKQAGEIKDFGLQPRYELQPKFSKNGKTYRAITYIADFVIVNLDGTTEVVDVKGVETQVFKIKKKMFEYQYPDLSLKIVK</sequence>
<evidence type="ECO:0000313" key="2">
    <source>
        <dbReference type="Proteomes" id="UP000462760"/>
    </source>
</evidence>
<evidence type="ECO:0000313" key="1">
    <source>
        <dbReference type="EMBL" id="MSS42444.1"/>
    </source>
</evidence>
<organism evidence="1 2">
    <name type="scientific">Anaerosalibacter bizertensis</name>
    <dbReference type="NCBI Taxonomy" id="932217"/>
    <lineage>
        <taxon>Bacteria</taxon>
        <taxon>Bacillati</taxon>
        <taxon>Bacillota</taxon>
        <taxon>Tissierellia</taxon>
        <taxon>Tissierellales</taxon>
        <taxon>Sporanaerobacteraceae</taxon>
        <taxon>Anaerosalibacter</taxon>
    </lineage>
</organism>
<dbReference type="RefSeq" id="WP_154482174.1">
    <property type="nucleotide sequence ID" value="NZ_VULR01000002.1"/>
</dbReference>
<comment type="caution">
    <text evidence="1">The sequence shown here is derived from an EMBL/GenBank/DDBJ whole genome shotgun (WGS) entry which is preliminary data.</text>
</comment>
<dbReference type="Pfam" id="PF06356">
    <property type="entry name" value="DUF1064"/>
    <property type="match status" value="1"/>
</dbReference>
<dbReference type="OrthoDB" id="1853564at2"/>
<reference evidence="1 2" key="1">
    <citation type="submission" date="2019-08" db="EMBL/GenBank/DDBJ databases">
        <title>In-depth cultivation of the pig gut microbiome towards novel bacterial diversity and tailored functional studies.</title>
        <authorList>
            <person name="Wylensek D."/>
            <person name="Hitch T.C.A."/>
            <person name="Clavel T."/>
        </authorList>
    </citation>
    <scope>NUCLEOTIDE SEQUENCE [LARGE SCALE GENOMIC DNA]</scope>
    <source>
        <strain evidence="1 2">Med78-601-WT-4W-RMD-3</strain>
    </source>
</reference>
<dbReference type="EMBL" id="VULR01000002">
    <property type="protein sequence ID" value="MSS42444.1"/>
    <property type="molecule type" value="Genomic_DNA"/>
</dbReference>
<dbReference type="InterPro" id="IPR009414">
    <property type="entry name" value="DUF1064"/>
</dbReference>
<accession>A0A844FEL8</accession>
<gene>
    <name evidence="1" type="ORF">FYJ27_01660</name>
</gene>
<proteinExistence type="predicted"/>
<protein>
    <submittedName>
        <fullName evidence="1">DUF1064 domain-containing protein</fullName>
    </submittedName>
</protein>
<dbReference type="AlphaFoldDB" id="A0A844FEL8"/>
<dbReference type="Proteomes" id="UP000462760">
    <property type="component" value="Unassembled WGS sequence"/>
</dbReference>
<name>A0A844FEL8_9FIRM</name>